<evidence type="ECO:0000313" key="1">
    <source>
        <dbReference type="EMBL" id="CAG8764977.1"/>
    </source>
</evidence>
<dbReference type="EMBL" id="CAJVQC010037950">
    <property type="protein sequence ID" value="CAG8764977.1"/>
    <property type="molecule type" value="Genomic_DNA"/>
</dbReference>
<sequence>QLACRHKIGHASSVEHYGVMNDRPNTPAPEQENKGKIPVKALIDTISKSNTISKCLYNKLEKDYGLEGISGDDLIGKEIKYLDLQFRYKGKWRSLDGTEVIDFQICKNPSFDLRYAKIEIDDMSILLIEEDSRPTGDSSSYKASSTKNNLSIAEQAVLWNNAQEEVINIINKILSNIEDRLEGSDSESTDSDWYNLNPIKPQKKRQSFEYLIHCIHIKKKKVVSPIRKHHKNKYTNCVRIPDYVCDEVKIDTHSLQYQSFPPGLLLIPEKAVYLYP</sequence>
<evidence type="ECO:0000313" key="2">
    <source>
        <dbReference type="Proteomes" id="UP000789920"/>
    </source>
</evidence>
<protein>
    <submittedName>
        <fullName evidence="1">18198_t:CDS:1</fullName>
    </submittedName>
</protein>
<organism evidence="1 2">
    <name type="scientific">Racocetra persica</name>
    <dbReference type="NCBI Taxonomy" id="160502"/>
    <lineage>
        <taxon>Eukaryota</taxon>
        <taxon>Fungi</taxon>
        <taxon>Fungi incertae sedis</taxon>
        <taxon>Mucoromycota</taxon>
        <taxon>Glomeromycotina</taxon>
        <taxon>Glomeromycetes</taxon>
        <taxon>Diversisporales</taxon>
        <taxon>Gigasporaceae</taxon>
        <taxon>Racocetra</taxon>
    </lineage>
</organism>
<comment type="caution">
    <text evidence="1">The sequence shown here is derived from an EMBL/GenBank/DDBJ whole genome shotgun (WGS) entry which is preliminary data.</text>
</comment>
<accession>A0ACA9QSL0</accession>
<proteinExistence type="predicted"/>
<feature type="non-terminal residue" evidence="1">
    <location>
        <position position="1"/>
    </location>
</feature>
<keyword evidence="2" id="KW-1185">Reference proteome</keyword>
<gene>
    <name evidence="1" type="ORF">RPERSI_LOCUS15681</name>
</gene>
<reference evidence="1" key="1">
    <citation type="submission" date="2021-06" db="EMBL/GenBank/DDBJ databases">
        <authorList>
            <person name="Kallberg Y."/>
            <person name="Tangrot J."/>
            <person name="Rosling A."/>
        </authorList>
    </citation>
    <scope>NUCLEOTIDE SEQUENCE</scope>
    <source>
        <strain evidence="1">MA461A</strain>
    </source>
</reference>
<name>A0ACA9QSL0_9GLOM</name>
<dbReference type="Proteomes" id="UP000789920">
    <property type="component" value="Unassembled WGS sequence"/>
</dbReference>